<organism evidence="3">
    <name type="scientific">Chromera velia CCMP2878</name>
    <dbReference type="NCBI Taxonomy" id="1169474"/>
    <lineage>
        <taxon>Eukaryota</taxon>
        <taxon>Sar</taxon>
        <taxon>Alveolata</taxon>
        <taxon>Colpodellida</taxon>
        <taxon>Chromeraceae</taxon>
        <taxon>Chromera</taxon>
    </lineage>
</organism>
<evidence type="ECO:0000256" key="1">
    <source>
        <dbReference type="ARBA" id="ARBA00022737"/>
    </source>
</evidence>
<dbReference type="PANTHER" id="PTHR23084">
    <property type="entry name" value="PHOSPHATIDYLINOSITOL-4-PHOSPHATE 5-KINASE RELATED"/>
    <property type="match status" value="1"/>
</dbReference>
<evidence type="ECO:0000256" key="2">
    <source>
        <dbReference type="SAM" id="MobiDB-lite"/>
    </source>
</evidence>
<feature type="region of interest" description="Disordered" evidence="2">
    <location>
        <begin position="246"/>
        <end position="290"/>
    </location>
</feature>
<sequence>MQKGVWRKGRLLRYRPAAGEVEGGGEWEYEGGLKRGVPDGEGMKLWKDGKVERGHWALGVLLKGRIEAEGDIREGTFLDGQLHGKGSHEWIDKTTGLHMKYVGEFFRGDREGRGRLERGDGRVDEGTWEEGKCIRSLAFCLARFAHLRDMTQEHPADLPEGTICLQCRASTNSGSVDQEGVEGGLLSESTAWGGDSAAVSVGASRDFSGKKIKGNVEGQKGSRGGGSSGSAVFAVSSGMETLEGEGEAVSSFRVGGPSSPPVENGVSDDSAADSGGEGEEGKRSKRGLYRQRRKRLSMKKSFWCCRTCTGVTICGDCYFSLLFESPARFYTRSSLGFLSESGAIAFLRGDSFIEWVKGGLMGRMTGFMETDARRGSITVNEVKGLLTNPVFWEKMRMPKRRQEMPSGLFERRTNVILSPKTDVFCVSYPWHGPFTCDVQGFHTARIAAFIEKRHFDFPDRKAVVFWDFCSLYQPVMDVLAGIRKKRSVMEEQLFSFALRNMDTLFGHRETALIRCTGLHDLARNPTPADSRAWCNFELLLQTLKRPSSIKVLPHAAHKWEQQLCRENGNNRAPWGAVLIPMLPPSFATKMRELAVDSDTGRKREGEFALRVRDEEDREMLINRYGSFLRSLSAGMTELCLSDESSFDDESAGELSEFLCWLSVAAENLQAGLDESNGEERGEIGNGGEENENGIQGDHDGGVGGGVSPSGGGDHNDAAQALSAGMGGMNRRGGGRSGAFWSPVLSHLDLSGTSISDSGLKVLLTDGLRRLASVLVSLRFVSFANCEGITDRSFTPLREWIKIWEGFAQADFTLVTEDPENEAKGVEMEKEGQQRKSGHKGKHGTKGKSRKDKKGNALVQQAEIEGNQDEQERERECRQWTLVILGTNLTRPYYLKLAEENPVGGWVGE</sequence>
<feature type="compositionally biased region" description="Basic residues" evidence="2">
    <location>
        <begin position="835"/>
        <end position="852"/>
    </location>
</feature>
<keyword evidence="1" id="KW-0677">Repeat</keyword>
<feature type="region of interest" description="Disordered" evidence="2">
    <location>
        <begin position="209"/>
        <end position="229"/>
    </location>
</feature>
<dbReference type="SUPFAM" id="SSF52047">
    <property type="entry name" value="RNI-like"/>
    <property type="match status" value="1"/>
</dbReference>
<feature type="compositionally biased region" description="Basic and acidic residues" evidence="2">
    <location>
        <begin position="821"/>
        <end position="833"/>
    </location>
</feature>
<protein>
    <submittedName>
        <fullName evidence="3">Uncharacterized protein</fullName>
    </submittedName>
</protein>
<dbReference type="SUPFAM" id="SSF82185">
    <property type="entry name" value="Histone H3 K4-specific methyltransferase SET7/9 N-terminal domain"/>
    <property type="match status" value="1"/>
</dbReference>
<evidence type="ECO:0000313" key="3">
    <source>
        <dbReference type="EMBL" id="CEM45883.1"/>
    </source>
</evidence>
<name>A0A0G4HNV5_9ALVE</name>
<proteinExistence type="predicted"/>
<dbReference type="AlphaFoldDB" id="A0A0G4HNV5"/>
<feature type="compositionally biased region" description="Gly residues" evidence="2">
    <location>
        <begin position="701"/>
        <end position="712"/>
    </location>
</feature>
<feature type="region of interest" description="Disordered" evidence="2">
    <location>
        <begin position="672"/>
        <end position="727"/>
    </location>
</feature>
<dbReference type="InterPro" id="IPR003409">
    <property type="entry name" value="MORN"/>
</dbReference>
<reference evidence="3" key="1">
    <citation type="submission" date="2014-11" db="EMBL/GenBank/DDBJ databases">
        <authorList>
            <person name="Otto D Thomas"/>
            <person name="Naeem Raeece"/>
        </authorList>
    </citation>
    <scope>NUCLEOTIDE SEQUENCE</scope>
</reference>
<dbReference type="SMART" id="SM00698">
    <property type="entry name" value="MORN"/>
    <property type="match status" value="3"/>
</dbReference>
<feature type="region of interest" description="Disordered" evidence="2">
    <location>
        <begin position="821"/>
        <end position="856"/>
    </location>
</feature>
<dbReference type="Gene3D" id="2.20.110.10">
    <property type="entry name" value="Histone H3 K4-specific methyltransferase SET7/9 N-terminal domain"/>
    <property type="match status" value="1"/>
</dbReference>
<dbReference type="Pfam" id="PF02493">
    <property type="entry name" value="MORN"/>
    <property type="match status" value="3"/>
</dbReference>
<accession>A0A0G4HNV5</accession>
<dbReference type="EMBL" id="CDMZ01003311">
    <property type="protein sequence ID" value="CEM45883.1"/>
    <property type="molecule type" value="Genomic_DNA"/>
</dbReference>
<gene>
    <name evidence="3" type="ORF">Cvel_29623</name>
</gene>
<dbReference type="PANTHER" id="PTHR23084:SF263">
    <property type="entry name" value="MORN REPEAT-CONTAINING PROTEIN 1"/>
    <property type="match status" value="1"/>
</dbReference>
<dbReference type="VEuPathDB" id="CryptoDB:Cvel_29623"/>